<dbReference type="OrthoDB" id="2389098at2759"/>
<feature type="compositionally biased region" description="Acidic residues" evidence="1">
    <location>
        <begin position="104"/>
        <end position="116"/>
    </location>
</feature>
<comment type="caution">
    <text evidence="2">The sequence shown here is derived from an EMBL/GenBank/DDBJ whole genome shotgun (WGS) entry which is preliminary data.</text>
</comment>
<dbReference type="AlphaFoldDB" id="A0A8H3MCC9"/>
<dbReference type="EMBL" id="BLAL01000315">
    <property type="protein sequence ID" value="GET02723.1"/>
    <property type="molecule type" value="Genomic_DNA"/>
</dbReference>
<protein>
    <submittedName>
        <fullName evidence="2">Uncharacterized protein</fullName>
    </submittedName>
</protein>
<organism evidence="2 3">
    <name type="scientific">Rhizophagus clarus</name>
    <dbReference type="NCBI Taxonomy" id="94130"/>
    <lineage>
        <taxon>Eukaryota</taxon>
        <taxon>Fungi</taxon>
        <taxon>Fungi incertae sedis</taxon>
        <taxon>Mucoromycota</taxon>
        <taxon>Glomeromycotina</taxon>
        <taxon>Glomeromycetes</taxon>
        <taxon>Glomerales</taxon>
        <taxon>Glomeraceae</taxon>
        <taxon>Rhizophagus</taxon>
    </lineage>
</organism>
<evidence type="ECO:0000313" key="2">
    <source>
        <dbReference type="EMBL" id="GET02723.1"/>
    </source>
</evidence>
<name>A0A8H3MCC9_9GLOM</name>
<evidence type="ECO:0000256" key="1">
    <source>
        <dbReference type="SAM" id="MobiDB-lite"/>
    </source>
</evidence>
<evidence type="ECO:0000313" key="3">
    <source>
        <dbReference type="Proteomes" id="UP000615446"/>
    </source>
</evidence>
<sequence>MGNNISEHKKLLQTVSTHIHDNKPNKECVEKLEKLERVTNKIHERVKQQINETNTLISITEQHLNLTKQDWIGNFMREVVQKVELKNMDKFIQTLYNIGFFEEDEEQEDEQENEGIENEKRKKMRRTRNSKMLSKMRDISNSRVHKTDSSQADGS</sequence>
<dbReference type="Proteomes" id="UP000615446">
    <property type="component" value="Unassembled WGS sequence"/>
</dbReference>
<reference evidence="2" key="1">
    <citation type="submission" date="2019-10" db="EMBL/GenBank/DDBJ databases">
        <title>Conservation and host-specific expression of non-tandemly repeated heterogenous ribosome RNA gene in arbuscular mycorrhizal fungi.</title>
        <authorList>
            <person name="Maeda T."/>
            <person name="Kobayashi Y."/>
            <person name="Nakagawa T."/>
            <person name="Ezawa T."/>
            <person name="Yamaguchi K."/>
            <person name="Bino T."/>
            <person name="Nishimoto Y."/>
            <person name="Shigenobu S."/>
            <person name="Kawaguchi M."/>
        </authorList>
    </citation>
    <scope>NUCLEOTIDE SEQUENCE</scope>
    <source>
        <strain evidence="2">HR1</strain>
    </source>
</reference>
<gene>
    <name evidence="2" type="ORF">RCL2_002909300</name>
</gene>
<feature type="region of interest" description="Disordered" evidence="1">
    <location>
        <begin position="104"/>
        <end position="155"/>
    </location>
</feature>
<feature type="compositionally biased region" description="Basic and acidic residues" evidence="1">
    <location>
        <begin position="135"/>
        <end position="148"/>
    </location>
</feature>
<proteinExistence type="predicted"/>
<accession>A0A8H3MCC9</accession>